<dbReference type="KEGG" id="kbi:30210264"/>
<dbReference type="PROSITE" id="PS50142">
    <property type="entry name" value="RNASE_3_2"/>
    <property type="match status" value="1"/>
</dbReference>
<feature type="compositionally biased region" description="Low complexity" evidence="1">
    <location>
        <begin position="258"/>
        <end position="273"/>
    </location>
</feature>
<keyword evidence="5" id="KW-1185">Reference proteome</keyword>
<dbReference type="GO" id="GO:0004525">
    <property type="term" value="F:ribonuclease III activity"/>
    <property type="evidence" value="ECO:0007669"/>
    <property type="project" value="InterPro"/>
</dbReference>
<gene>
    <name evidence="3" type="ORF">I302_05865</name>
    <name evidence="4" type="ORF">I302_106869</name>
</gene>
<dbReference type="CDD" id="cd00593">
    <property type="entry name" value="RIBOc"/>
    <property type="match status" value="1"/>
</dbReference>
<evidence type="ECO:0000256" key="1">
    <source>
        <dbReference type="SAM" id="MobiDB-lite"/>
    </source>
</evidence>
<evidence type="ECO:0000313" key="3">
    <source>
        <dbReference type="EMBL" id="OCF24405.1"/>
    </source>
</evidence>
<dbReference type="SUPFAM" id="SSF69065">
    <property type="entry name" value="RNase III domain-like"/>
    <property type="match status" value="1"/>
</dbReference>
<dbReference type="EMBL" id="CP144545">
    <property type="protein sequence ID" value="WVW84834.1"/>
    <property type="molecule type" value="Genomic_DNA"/>
</dbReference>
<reference evidence="4" key="4">
    <citation type="submission" date="2024-02" db="EMBL/GenBank/DDBJ databases">
        <title>Comparative genomics of Cryptococcus and Kwoniella reveals pathogenesis evolution and contrasting modes of karyotype evolution via chromosome fusion or intercentromeric recombination.</title>
        <authorList>
            <person name="Coelho M.A."/>
            <person name="David-Palma M."/>
            <person name="Shea T."/>
            <person name="Bowers K."/>
            <person name="McGinley-Smith S."/>
            <person name="Mohammad A.W."/>
            <person name="Gnirke A."/>
            <person name="Yurkov A.M."/>
            <person name="Nowrousian M."/>
            <person name="Sun S."/>
            <person name="Cuomo C.A."/>
            <person name="Heitman J."/>
        </authorList>
    </citation>
    <scope>NUCLEOTIDE SEQUENCE</scope>
    <source>
        <strain evidence="4">CBS 10118</strain>
    </source>
</reference>
<reference evidence="3" key="3">
    <citation type="submission" date="2014-01" db="EMBL/GenBank/DDBJ databases">
        <title>Evolution of pathogenesis and genome organization in the Tremellales.</title>
        <authorList>
            <person name="Cuomo C."/>
            <person name="Litvintseva A."/>
            <person name="Heitman J."/>
            <person name="Chen Y."/>
            <person name="Sun S."/>
            <person name="Springer D."/>
            <person name="Dromer F."/>
            <person name="Young S."/>
            <person name="Zeng Q."/>
            <person name="Chapman S."/>
            <person name="Gujja S."/>
            <person name="Saif S."/>
            <person name="Birren B."/>
        </authorList>
    </citation>
    <scope>NUCLEOTIDE SEQUENCE</scope>
    <source>
        <strain evidence="3">CBS 10118</strain>
    </source>
</reference>
<dbReference type="Proteomes" id="UP000092730">
    <property type="component" value="Chromosome 5"/>
</dbReference>
<dbReference type="SMART" id="SM00535">
    <property type="entry name" value="RIBOc"/>
    <property type="match status" value="1"/>
</dbReference>
<proteinExistence type="predicted"/>
<feature type="region of interest" description="Disordered" evidence="1">
    <location>
        <begin position="161"/>
        <end position="233"/>
    </location>
</feature>
<reference evidence="3" key="1">
    <citation type="submission" date="2013-07" db="EMBL/GenBank/DDBJ databases">
        <title>The Genome Sequence of Cryptococcus bestiolae CBS10118.</title>
        <authorList>
            <consortium name="The Broad Institute Genome Sequencing Platform"/>
            <person name="Cuomo C."/>
            <person name="Litvintseva A."/>
            <person name="Chen Y."/>
            <person name="Heitman J."/>
            <person name="Sun S."/>
            <person name="Springer D."/>
            <person name="Dromer F."/>
            <person name="Young S.K."/>
            <person name="Zeng Q."/>
            <person name="Gargeya S."/>
            <person name="Fitzgerald M."/>
            <person name="Abouelleil A."/>
            <person name="Alvarado L."/>
            <person name="Berlin A.M."/>
            <person name="Chapman S.B."/>
            <person name="Dewar J."/>
            <person name="Goldberg J."/>
            <person name="Griggs A."/>
            <person name="Gujja S."/>
            <person name="Hansen M."/>
            <person name="Howarth C."/>
            <person name="Imamovic A."/>
            <person name="Larimer J."/>
            <person name="McCowan C."/>
            <person name="Murphy C."/>
            <person name="Pearson M."/>
            <person name="Priest M."/>
            <person name="Roberts A."/>
            <person name="Saif S."/>
            <person name="Shea T."/>
            <person name="Sykes S."/>
            <person name="Wortman J."/>
            <person name="Nusbaum C."/>
            <person name="Birren B."/>
        </authorList>
    </citation>
    <scope>NUCLEOTIDE SEQUENCE [LARGE SCALE GENOMIC DNA]</scope>
    <source>
        <strain evidence="3">CBS 10118</strain>
    </source>
</reference>
<dbReference type="AlphaFoldDB" id="A0A1B9G068"/>
<dbReference type="GeneID" id="30210264"/>
<name>A0A1B9G068_9TREE</name>
<dbReference type="Pfam" id="PF00636">
    <property type="entry name" value="Ribonuclease_3"/>
    <property type="match status" value="1"/>
</dbReference>
<evidence type="ECO:0000313" key="5">
    <source>
        <dbReference type="Proteomes" id="UP000092730"/>
    </source>
</evidence>
<dbReference type="RefSeq" id="XP_019045475.1">
    <property type="nucleotide sequence ID" value="XM_019192478.1"/>
</dbReference>
<dbReference type="EMBL" id="KI894022">
    <property type="protein sequence ID" value="OCF24405.1"/>
    <property type="molecule type" value="Genomic_DNA"/>
</dbReference>
<dbReference type="InterPro" id="IPR036389">
    <property type="entry name" value="RNase_III_sf"/>
</dbReference>
<dbReference type="GO" id="GO:0006396">
    <property type="term" value="P:RNA processing"/>
    <property type="evidence" value="ECO:0007669"/>
    <property type="project" value="InterPro"/>
</dbReference>
<dbReference type="InterPro" id="IPR000999">
    <property type="entry name" value="RNase_III_dom"/>
</dbReference>
<protein>
    <recommendedName>
        <fullName evidence="2">RNase III domain-containing protein</fullName>
    </recommendedName>
</protein>
<accession>A0A1B9G068</accession>
<feature type="domain" description="RNase III" evidence="2">
    <location>
        <begin position="31"/>
        <end position="158"/>
    </location>
</feature>
<dbReference type="VEuPathDB" id="FungiDB:I302_05865"/>
<dbReference type="OrthoDB" id="2392202at2759"/>
<dbReference type="Gene3D" id="1.10.1520.10">
    <property type="entry name" value="Ribonuclease III domain"/>
    <property type="match status" value="1"/>
</dbReference>
<sequence>MPRSTQKYDNSLDTFVLPSLPQLDLPPIPPITDSKLKDMVFTHASLSNLPRSHRTSVFLIKEDRVLDYEKLEHIGDALLEAIAVTLLHELFPNFRQGSASIMRHRLVSNVTLAQVSCQYGLPQLLKSEPSLRYTLKKNEKVQASIFEAYISAVYYSYLGQEDQNTPTPPSSQSISPTGELSGDESTSPSPDKATEEAPSATETDEKSEGSDQEYFDAESTTNISSDSDEEDESTDYYDGIEIIFKELSTDEDTDNSQESPIPSANSSNSPPSSEDADSPTDTHSSQTVKPRKTRGDAYDYLFQWLRQILEPIAHFAVEHLEVEEKRIQKKYRRVPETVFVIPESWKEEDEKARGGKMTLHSHYNEGNFPRYTGVQLPGGPNNSPWRVVCEAIDEDGKVWTAEATRINKQAAGNVAAWKVCVAMGLIKEDE</sequence>
<evidence type="ECO:0000313" key="4">
    <source>
        <dbReference type="EMBL" id="WVW84834.1"/>
    </source>
</evidence>
<evidence type="ECO:0000259" key="2">
    <source>
        <dbReference type="PROSITE" id="PS50142"/>
    </source>
</evidence>
<feature type="region of interest" description="Disordered" evidence="1">
    <location>
        <begin position="248"/>
        <end position="291"/>
    </location>
</feature>
<organism evidence="3">
    <name type="scientific">Kwoniella bestiolae CBS 10118</name>
    <dbReference type="NCBI Taxonomy" id="1296100"/>
    <lineage>
        <taxon>Eukaryota</taxon>
        <taxon>Fungi</taxon>
        <taxon>Dikarya</taxon>
        <taxon>Basidiomycota</taxon>
        <taxon>Agaricomycotina</taxon>
        <taxon>Tremellomycetes</taxon>
        <taxon>Tremellales</taxon>
        <taxon>Cryptococcaceae</taxon>
        <taxon>Kwoniella</taxon>
    </lineage>
</organism>
<reference evidence="4" key="2">
    <citation type="submission" date="2013-07" db="EMBL/GenBank/DDBJ databases">
        <authorList>
            <consortium name="The Broad Institute Genome Sequencing Platform"/>
            <person name="Cuomo C."/>
            <person name="Litvintseva A."/>
            <person name="Chen Y."/>
            <person name="Heitman J."/>
            <person name="Sun S."/>
            <person name="Springer D."/>
            <person name="Dromer F."/>
            <person name="Young S.K."/>
            <person name="Zeng Q."/>
            <person name="Gargeya S."/>
            <person name="Fitzgerald M."/>
            <person name="Abouelleil A."/>
            <person name="Alvarado L."/>
            <person name="Berlin A.M."/>
            <person name="Chapman S.B."/>
            <person name="Dewar J."/>
            <person name="Goldberg J."/>
            <person name="Griggs A."/>
            <person name="Gujja S."/>
            <person name="Hansen M."/>
            <person name="Howarth C."/>
            <person name="Imamovic A."/>
            <person name="Larimer J."/>
            <person name="McCowan C."/>
            <person name="Murphy C."/>
            <person name="Pearson M."/>
            <person name="Priest M."/>
            <person name="Roberts A."/>
            <person name="Saif S."/>
            <person name="Shea T."/>
            <person name="Sykes S."/>
            <person name="Wortman J."/>
            <person name="Nusbaum C."/>
            <person name="Birren B."/>
        </authorList>
    </citation>
    <scope>NUCLEOTIDE SEQUENCE</scope>
    <source>
        <strain evidence="4">CBS 10118</strain>
    </source>
</reference>
<dbReference type="STRING" id="1296100.A0A1B9G068"/>